<dbReference type="EMBL" id="BONW01000016">
    <property type="protein sequence ID" value="GIG88577.1"/>
    <property type="molecule type" value="Genomic_DNA"/>
</dbReference>
<gene>
    <name evidence="1" type="ORF">Pen02_35130</name>
</gene>
<evidence type="ECO:0000313" key="2">
    <source>
        <dbReference type="Proteomes" id="UP000646749"/>
    </source>
</evidence>
<accession>A0ABQ4E2I6</accession>
<evidence type="ECO:0000313" key="1">
    <source>
        <dbReference type="EMBL" id="GIG88577.1"/>
    </source>
</evidence>
<proteinExistence type="predicted"/>
<name>A0ABQ4E2I6_9ACTN</name>
<organism evidence="1 2">
    <name type="scientific">Plantactinospora endophytica</name>
    <dbReference type="NCBI Taxonomy" id="673535"/>
    <lineage>
        <taxon>Bacteria</taxon>
        <taxon>Bacillati</taxon>
        <taxon>Actinomycetota</taxon>
        <taxon>Actinomycetes</taxon>
        <taxon>Micromonosporales</taxon>
        <taxon>Micromonosporaceae</taxon>
        <taxon>Plantactinospora</taxon>
    </lineage>
</organism>
<keyword evidence="2" id="KW-1185">Reference proteome</keyword>
<dbReference type="RefSeq" id="WP_203867087.1">
    <property type="nucleotide sequence ID" value="NZ_BONW01000016.1"/>
</dbReference>
<sequence>MSKIITFFVAADHTVAAGVGEGGPGDEFETAEYGNFDVWSTLEKWESVLTNRSLDDVISDGEQDVVVGDGEGPLVLVASPALTTALAEADDRTLATTAEQWIRLRAEEGETIEEELAHDLVGEVAALSVSAVRAGGSVYCWVC</sequence>
<dbReference type="Proteomes" id="UP000646749">
    <property type="component" value="Unassembled WGS sequence"/>
</dbReference>
<protein>
    <submittedName>
        <fullName evidence="1">Uncharacterized protein</fullName>
    </submittedName>
</protein>
<reference evidence="1 2" key="1">
    <citation type="submission" date="2021-01" db="EMBL/GenBank/DDBJ databases">
        <title>Whole genome shotgun sequence of Plantactinospora endophytica NBRC 110450.</title>
        <authorList>
            <person name="Komaki H."/>
            <person name="Tamura T."/>
        </authorList>
    </citation>
    <scope>NUCLEOTIDE SEQUENCE [LARGE SCALE GENOMIC DNA]</scope>
    <source>
        <strain evidence="1 2">NBRC 110450</strain>
    </source>
</reference>
<comment type="caution">
    <text evidence="1">The sequence shown here is derived from an EMBL/GenBank/DDBJ whole genome shotgun (WGS) entry which is preliminary data.</text>
</comment>